<dbReference type="RefSeq" id="WP_014459957.1">
    <property type="nucleotide sequence ID" value="NC_017138.1"/>
</dbReference>
<gene>
    <name evidence="10" type="primary">cwlO</name>
    <name evidence="10" type="ORF">BMWSH_2729</name>
</gene>
<dbReference type="GO" id="GO:0006508">
    <property type="term" value="P:proteolysis"/>
    <property type="evidence" value="ECO:0007669"/>
    <property type="project" value="UniProtKB-KW"/>
</dbReference>
<evidence type="ECO:0000256" key="8">
    <source>
        <dbReference type="SAM" id="SignalP"/>
    </source>
</evidence>
<sequence length="446" mass="48265">MKKKMLLLNTTVLLGLGGVLSTPAYASTIQDMESQKSQIQNQRQDVQSNIKAASDELTRLQAEQDQMKAQLERLTLAEEENSKKAEKTEADIKETSKQVEQLEKEIKLLQEKLEKRNDILKDRARSMQESGGNVEYLQVLLGSSSFGDFVDRALAVSTIVDADRGILTETKNMQDELKTKQADVKSKLASLEDMKAELDEMTVQLAAQKKQKDALAKELKDKEAKNEELKASLQSKDSSLANEQSTLEQNIKDQKAAEEAARKAAEQAAKEAAKKAAEQAQKAAAAPAEKADSSSAKAEAPKASSNDVAPTSAPAPKASNVVTVGNRWIGNSAYVFGGGRSQSDINHGLFDCSSFVHWAYSQVGVNLGPLGSVSTETLKHAGTQVSSSQMQPGDLVFFDTYKKDGHVGIYVGGGKFIGAQSSTGVAIANMSSGYWKQKFNGRVVRI</sequence>
<feature type="compositionally biased region" description="Polar residues" evidence="7">
    <location>
        <begin position="232"/>
        <end position="249"/>
    </location>
</feature>
<name>A0A8D3WZK0_PRIMW</name>
<dbReference type="PROSITE" id="PS51935">
    <property type="entry name" value="NLPC_P60"/>
    <property type="match status" value="1"/>
</dbReference>
<accession>A0A8D3WZK0</accession>
<dbReference type="GO" id="GO:0008234">
    <property type="term" value="F:cysteine-type peptidase activity"/>
    <property type="evidence" value="ECO:0007669"/>
    <property type="project" value="UniProtKB-KW"/>
</dbReference>
<dbReference type="Pfam" id="PF00877">
    <property type="entry name" value="NLPC_P60"/>
    <property type="match status" value="1"/>
</dbReference>
<proteinExistence type="inferred from homology"/>
<reference evidence="10 11" key="1">
    <citation type="journal article" date="2011" name="J. Bacteriol.">
        <title>Complete genome sequence of the industrial strain Bacillus megaterium WSH-002.</title>
        <authorList>
            <person name="Liu L."/>
            <person name="Li Y."/>
            <person name="Zhang J."/>
            <person name="Zou W."/>
            <person name="Zhou Z."/>
            <person name="Liu J."/>
            <person name="Li X."/>
            <person name="Wang L."/>
            <person name="Chen J."/>
        </authorList>
    </citation>
    <scope>NUCLEOTIDE SEQUENCE [LARGE SCALE GENOMIC DNA]</scope>
    <source>
        <strain evidence="10 11">WSH-002</strain>
    </source>
</reference>
<evidence type="ECO:0000256" key="5">
    <source>
        <dbReference type="ARBA" id="ARBA00022807"/>
    </source>
</evidence>
<evidence type="ECO:0000256" key="2">
    <source>
        <dbReference type="ARBA" id="ARBA00022670"/>
    </source>
</evidence>
<feature type="coiled-coil region" evidence="6">
    <location>
        <begin position="29"/>
        <end position="130"/>
    </location>
</feature>
<dbReference type="KEGG" id="bmh:BMWSH_2729"/>
<feature type="chain" id="PRO_5034080848" description="NlpC/P60 domain-containing protein" evidence="8">
    <location>
        <begin position="27"/>
        <end position="446"/>
    </location>
</feature>
<keyword evidence="6" id="KW-0175">Coiled coil</keyword>
<evidence type="ECO:0000313" key="11">
    <source>
        <dbReference type="Proteomes" id="UP000001283"/>
    </source>
</evidence>
<evidence type="ECO:0000256" key="1">
    <source>
        <dbReference type="ARBA" id="ARBA00007074"/>
    </source>
</evidence>
<feature type="compositionally biased region" description="Basic and acidic residues" evidence="7">
    <location>
        <begin position="217"/>
        <end position="230"/>
    </location>
</feature>
<evidence type="ECO:0000256" key="6">
    <source>
        <dbReference type="SAM" id="Coils"/>
    </source>
</evidence>
<dbReference type="InterPro" id="IPR057309">
    <property type="entry name" value="PcsB_CC"/>
</dbReference>
<evidence type="ECO:0000256" key="7">
    <source>
        <dbReference type="SAM" id="MobiDB-lite"/>
    </source>
</evidence>
<dbReference type="SUPFAM" id="SSF54001">
    <property type="entry name" value="Cysteine proteinases"/>
    <property type="match status" value="1"/>
</dbReference>
<dbReference type="Pfam" id="PF24568">
    <property type="entry name" value="CC_PcsB"/>
    <property type="match status" value="1"/>
</dbReference>
<feature type="domain" description="NlpC/P60" evidence="9">
    <location>
        <begin position="315"/>
        <end position="446"/>
    </location>
</feature>
<dbReference type="Gene3D" id="6.10.250.3150">
    <property type="match status" value="1"/>
</dbReference>
<dbReference type="PANTHER" id="PTHR47053">
    <property type="entry name" value="MUREIN DD-ENDOPEPTIDASE MEPH-RELATED"/>
    <property type="match status" value="1"/>
</dbReference>
<dbReference type="InterPro" id="IPR000064">
    <property type="entry name" value="NLP_P60_dom"/>
</dbReference>
<comment type="similarity">
    <text evidence="1">Belongs to the peptidase C40 family.</text>
</comment>
<evidence type="ECO:0000256" key="4">
    <source>
        <dbReference type="ARBA" id="ARBA00022801"/>
    </source>
</evidence>
<keyword evidence="4" id="KW-0378">Hydrolase</keyword>
<keyword evidence="5" id="KW-0788">Thiol protease</keyword>
<keyword evidence="2" id="KW-0645">Protease</keyword>
<feature type="signal peptide" evidence="8">
    <location>
        <begin position="1"/>
        <end position="26"/>
    </location>
</feature>
<evidence type="ECO:0000259" key="9">
    <source>
        <dbReference type="PROSITE" id="PS51935"/>
    </source>
</evidence>
<dbReference type="InterPro" id="IPR038765">
    <property type="entry name" value="Papain-like_cys_pep_sf"/>
</dbReference>
<keyword evidence="3 8" id="KW-0732">Signal</keyword>
<dbReference type="Proteomes" id="UP000001283">
    <property type="component" value="Chromosome"/>
</dbReference>
<dbReference type="InterPro" id="IPR051202">
    <property type="entry name" value="Peptidase_C40"/>
</dbReference>
<dbReference type="EMBL" id="CP003017">
    <property type="protein sequence ID" value="AEN89611.1"/>
    <property type="molecule type" value="Genomic_DNA"/>
</dbReference>
<evidence type="ECO:0000313" key="10">
    <source>
        <dbReference type="EMBL" id="AEN89611.1"/>
    </source>
</evidence>
<feature type="region of interest" description="Disordered" evidence="7">
    <location>
        <begin position="217"/>
        <end position="317"/>
    </location>
</feature>
<protein>
    <recommendedName>
        <fullName evidence="9">NlpC/P60 domain-containing protein</fullName>
    </recommendedName>
</protein>
<feature type="compositionally biased region" description="Low complexity" evidence="7">
    <location>
        <begin position="278"/>
        <end position="304"/>
    </location>
</feature>
<dbReference type="PANTHER" id="PTHR47053:SF1">
    <property type="entry name" value="MUREIN DD-ENDOPEPTIDASE MEPH-RELATED"/>
    <property type="match status" value="1"/>
</dbReference>
<dbReference type="AlphaFoldDB" id="A0A8D3WZK0"/>
<feature type="compositionally biased region" description="Basic and acidic residues" evidence="7">
    <location>
        <begin position="250"/>
        <end position="277"/>
    </location>
</feature>
<organism evidence="10 11">
    <name type="scientific">Priestia megaterium (strain WSH-002)</name>
    <name type="common">Bacillus megaterium</name>
    <dbReference type="NCBI Taxonomy" id="1006007"/>
    <lineage>
        <taxon>Bacteria</taxon>
        <taxon>Bacillati</taxon>
        <taxon>Bacillota</taxon>
        <taxon>Bacilli</taxon>
        <taxon>Bacillales</taxon>
        <taxon>Bacillaceae</taxon>
        <taxon>Priestia</taxon>
    </lineage>
</organism>
<evidence type="ECO:0000256" key="3">
    <source>
        <dbReference type="ARBA" id="ARBA00022729"/>
    </source>
</evidence>
<dbReference type="Gene3D" id="3.90.1720.10">
    <property type="entry name" value="endopeptidase domain like (from Nostoc punctiforme)"/>
    <property type="match status" value="1"/>
</dbReference>